<sequence length="113" mass="13020">MHTIIEPQNAMSFYKKQNEEARIRFRRFCVCPTEPPSVWPTAQSSHQLIVLEDDSNRVCAIFERCSTWAASFNARMATNNWISLQSIVSEQRLRSEGVCSSILSKFCALYILK</sequence>
<dbReference type="WBParaSite" id="L893_g3362.t1">
    <property type="protein sequence ID" value="L893_g3362.t1"/>
    <property type="gene ID" value="L893_g3362"/>
</dbReference>
<protein>
    <submittedName>
        <fullName evidence="2">N-acetyltransferase domain-containing protein</fullName>
    </submittedName>
</protein>
<dbReference type="AlphaFoldDB" id="A0A1I8A6W7"/>
<name>A0A1I8A6W7_9BILA</name>
<accession>A0A1I8A6W7</accession>
<evidence type="ECO:0000313" key="1">
    <source>
        <dbReference type="Proteomes" id="UP000095287"/>
    </source>
</evidence>
<reference evidence="2" key="1">
    <citation type="submission" date="2016-11" db="UniProtKB">
        <authorList>
            <consortium name="WormBaseParasite"/>
        </authorList>
    </citation>
    <scope>IDENTIFICATION</scope>
</reference>
<organism evidence="1 2">
    <name type="scientific">Steinernema glaseri</name>
    <dbReference type="NCBI Taxonomy" id="37863"/>
    <lineage>
        <taxon>Eukaryota</taxon>
        <taxon>Metazoa</taxon>
        <taxon>Ecdysozoa</taxon>
        <taxon>Nematoda</taxon>
        <taxon>Chromadorea</taxon>
        <taxon>Rhabditida</taxon>
        <taxon>Tylenchina</taxon>
        <taxon>Panagrolaimomorpha</taxon>
        <taxon>Strongyloidoidea</taxon>
        <taxon>Steinernematidae</taxon>
        <taxon>Steinernema</taxon>
    </lineage>
</organism>
<evidence type="ECO:0000313" key="2">
    <source>
        <dbReference type="WBParaSite" id="L893_g3362.t1"/>
    </source>
</evidence>
<keyword evidence="1" id="KW-1185">Reference proteome</keyword>
<dbReference type="Proteomes" id="UP000095287">
    <property type="component" value="Unplaced"/>
</dbReference>
<proteinExistence type="predicted"/>